<evidence type="ECO:0000313" key="1">
    <source>
        <dbReference type="EMBL" id="MDT0479374.1"/>
    </source>
</evidence>
<evidence type="ECO:0000313" key="2">
    <source>
        <dbReference type="Proteomes" id="UP001183824"/>
    </source>
</evidence>
<organism evidence="1 2">
    <name type="scientific">Streptomyces doebereineriae</name>
    <dbReference type="NCBI Taxonomy" id="3075528"/>
    <lineage>
        <taxon>Bacteria</taxon>
        <taxon>Bacillati</taxon>
        <taxon>Actinomycetota</taxon>
        <taxon>Actinomycetes</taxon>
        <taxon>Kitasatosporales</taxon>
        <taxon>Streptomycetaceae</taxon>
        <taxon>Streptomyces</taxon>
    </lineage>
</organism>
<dbReference type="Proteomes" id="UP001183824">
    <property type="component" value="Unassembled WGS sequence"/>
</dbReference>
<gene>
    <name evidence="1" type="ORF">RNB18_04090</name>
</gene>
<reference evidence="2" key="1">
    <citation type="submission" date="2023-07" db="EMBL/GenBank/DDBJ databases">
        <title>30 novel species of actinomycetes from the DSMZ collection.</title>
        <authorList>
            <person name="Nouioui I."/>
        </authorList>
    </citation>
    <scope>NUCLEOTIDE SEQUENCE [LARGE SCALE GENOMIC DNA]</scope>
    <source>
        <strain evidence="2">DSM 41640</strain>
    </source>
</reference>
<dbReference type="RefSeq" id="WP_311712745.1">
    <property type="nucleotide sequence ID" value="NZ_JAVREZ010000001.1"/>
</dbReference>
<sequence length="47" mass="4623">MAIAIAEAGSAGRTAAALLDDASRAASAAAPTRSALLWPLKSAQATR</sequence>
<comment type="caution">
    <text evidence="1">The sequence shown here is derived from an EMBL/GenBank/DDBJ whole genome shotgun (WGS) entry which is preliminary data.</text>
</comment>
<proteinExistence type="predicted"/>
<protein>
    <submittedName>
        <fullName evidence="1">Uncharacterized protein</fullName>
    </submittedName>
</protein>
<keyword evidence="2" id="KW-1185">Reference proteome</keyword>
<name>A0ABU2V1E0_9ACTN</name>
<dbReference type="EMBL" id="JAVREZ010000001">
    <property type="protein sequence ID" value="MDT0479374.1"/>
    <property type="molecule type" value="Genomic_DNA"/>
</dbReference>
<accession>A0ABU2V1E0</accession>